<evidence type="ECO:0008006" key="5">
    <source>
        <dbReference type="Google" id="ProtNLM"/>
    </source>
</evidence>
<proteinExistence type="predicted"/>
<dbReference type="PATRIC" id="fig|2064.6.peg.70"/>
<keyword evidence="2" id="KW-1133">Transmembrane helix</keyword>
<dbReference type="InterPro" id="IPR047789">
    <property type="entry name" value="CU044_5270-like"/>
</dbReference>
<comment type="caution">
    <text evidence="3">The sequence shown here is derived from an EMBL/GenBank/DDBJ whole genome shotgun (WGS) entry which is preliminary data.</text>
</comment>
<evidence type="ECO:0000313" key="4">
    <source>
        <dbReference type="Proteomes" id="UP000032066"/>
    </source>
</evidence>
<reference evidence="3 4" key="1">
    <citation type="submission" date="2015-02" db="EMBL/GenBank/DDBJ databases">
        <title>Draft genome sequence of Kitasatospora griseola MF730-N6, a bafilomycin, terpentecin and satosporin producer.</title>
        <authorList>
            <person name="Arens J.C."/>
            <person name="Haltli B."/>
            <person name="Kerr R.G."/>
        </authorList>
    </citation>
    <scope>NUCLEOTIDE SEQUENCE [LARGE SCALE GENOMIC DNA]</scope>
    <source>
        <strain evidence="3 4">MF730-N6</strain>
    </source>
</reference>
<dbReference type="STRING" id="2064.TR51_00280"/>
<evidence type="ECO:0000256" key="1">
    <source>
        <dbReference type="SAM" id="MobiDB-lite"/>
    </source>
</evidence>
<organism evidence="3 4">
    <name type="scientific">Kitasatospora griseola</name>
    <name type="common">Streptomyces griseolosporeus</name>
    <dbReference type="NCBI Taxonomy" id="2064"/>
    <lineage>
        <taxon>Bacteria</taxon>
        <taxon>Bacillati</taxon>
        <taxon>Actinomycetota</taxon>
        <taxon>Actinomycetes</taxon>
        <taxon>Kitasatosporales</taxon>
        <taxon>Streptomycetaceae</taxon>
        <taxon>Kitasatospora</taxon>
    </lineage>
</organism>
<dbReference type="EMBL" id="JXZB01000001">
    <property type="protein sequence ID" value="KIQ66174.1"/>
    <property type="molecule type" value="Genomic_DNA"/>
</dbReference>
<dbReference type="Proteomes" id="UP000032066">
    <property type="component" value="Unassembled WGS sequence"/>
</dbReference>
<dbReference type="OrthoDB" id="3387554at2"/>
<sequence length="352" mass="37050">MNTEPEMLAADRHRLLKEHLMNEIARAEHAPKPRRKLVWMVASPIAAGAVAATALLLPGQSGTRSTPPSPATGDIAAASTPSGAPRADHPDAATLFARAADAVAARPDPHAGDGQFTYTREIQDGGHFPRHERKIWWSVDGTADGAMVDPTMTGLGQSGPDGLQRIPARLPVIDGARVEAGFPGRATYRFVASLPTDPDRIKQLLLDADRTKQVSPPSDMTDTMRAQLAFGDIQQIFQNVSAPPAVAGALMKAAAKLPGTSIVTDQVDATGRKGVAVVGMNGTQRVALIFDSTTGAYLGIREVLLKYLPAVGPDGTPPTGEPTAQQIAADPEAVYSTAALEERIVNRTGTQN</sequence>
<keyword evidence="2" id="KW-0472">Membrane</keyword>
<dbReference type="NCBIfam" id="NF038083">
    <property type="entry name" value="CU044_5270_fam"/>
    <property type="match status" value="1"/>
</dbReference>
<name>A0A0D0PUH5_KITGR</name>
<evidence type="ECO:0000256" key="2">
    <source>
        <dbReference type="SAM" id="Phobius"/>
    </source>
</evidence>
<feature type="transmembrane region" description="Helical" evidence="2">
    <location>
        <begin position="37"/>
        <end position="57"/>
    </location>
</feature>
<keyword evidence="2" id="KW-0812">Transmembrane</keyword>
<dbReference type="AlphaFoldDB" id="A0A0D0PUH5"/>
<protein>
    <recommendedName>
        <fullName evidence="5">CU044_5270 family protein</fullName>
    </recommendedName>
</protein>
<dbReference type="RefSeq" id="WP_043907178.1">
    <property type="nucleotide sequence ID" value="NZ_JXZB01000001.1"/>
</dbReference>
<evidence type="ECO:0000313" key="3">
    <source>
        <dbReference type="EMBL" id="KIQ66174.1"/>
    </source>
</evidence>
<feature type="region of interest" description="Disordered" evidence="1">
    <location>
        <begin position="60"/>
        <end position="89"/>
    </location>
</feature>
<accession>A0A0D0PUH5</accession>
<gene>
    <name evidence="3" type="ORF">TR51_00280</name>
</gene>
<keyword evidence="4" id="KW-1185">Reference proteome</keyword>